<keyword evidence="1" id="KW-0812">Transmembrane</keyword>
<evidence type="ECO:0000256" key="1">
    <source>
        <dbReference type="SAM" id="Phobius"/>
    </source>
</evidence>
<keyword evidence="1" id="KW-1133">Transmembrane helix</keyword>
<keyword evidence="1" id="KW-0472">Membrane</keyword>
<protein>
    <submittedName>
        <fullName evidence="2">Uncharacterized protein</fullName>
    </submittedName>
</protein>
<dbReference type="AlphaFoldDB" id="A0A0A9EAA8"/>
<name>A0A0A9EAA8_ARUDO</name>
<dbReference type="EMBL" id="GBRH01203045">
    <property type="protein sequence ID" value="JAD94850.1"/>
    <property type="molecule type" value="Transcribed_RNA"/>
</dbReference>
<organism evidence="2">
    <name type="scientific">Arundo donax</name>
    <name type="common">Giant reed</name>
    <name type="synonym">Donax arundinaceus</name>
    <dbReference type="NCBI Taxonomy" id="35708"/>
    <lineage>
        <taxon>Eukaryota</taxon>
        <taxon>Viridiplantae</taxon>
        <taxon>Streptophyta</taxon>
        <taxon>Embryophyta</taxon>
        <taxon>Tracheophyta</taxon>
        <taxon>Spermatophyta</taxon>
        <taxon>Magnoliopsida</taxon>
        <taxon>Liliopsida</taxon>
        <taxon>Poales</taxon>
        <taxon>Poaceae</taxon>
        <taxon>PACMAD clade</taxon>
        <taxon>Arundinoideae</taxon>
        <taxon>Arundineae</taxon>
        <taxon>Arundo</taxon>
    </lineage>
</organism>
<reference evidence="2" key="1">
    <citation type="submission" date="2014-09" db="EMBL/GenBank/DDBJ databases">
        <authorList>
            <person name="Magalhaes I.L.F."/>
            <person name="Oliveira U."/>
            <person name="Santos F.R."/>
            <person name="Vidigal T.H.D.A."/>
            <person name="Brescovit A.D."/>
            <person name="Santos A.J."/>
        </authorList>
    </citation>
    <scope>NUCLEOTIDE SEQUENCE</scope>
    <source>
        <tissue evidence="2">Shoot tissue taken approximately 20 cm above the soil surface</tissue>
    </source>
</reference>
<feature type="transmembrane region" description="Helical" evidence="1">
    <location>
        <begin position="6"/>
        <end position="28"/>
    </location>
</feature>
<sequence length="29" mass="3583">MLYFFIALMLYMLHHSFGFAFLTVYVIFF</sequence>
<proteinExistence type="predicted"/>
<accession>A0A0A9EAA8</accession>
<reference evidence="2" key="2">
    <citation type="journal article" date="2015" name="Data Brief">
        <title>Shoot transcriptome of the giant reed, Arundo donax.</title>
        <authorList>
            <person name="Barrero R.A."/>
            <person name="Guerrero F.D."/>
            <person name="Moolhuijzen P."/>
            <person name="Goolsby J.A."/>
            <person name="Tidwell J."/>
            <person name="Bellgard S.E."/>
            <person name="Bellgard M.I."/>
        </authorList>
    </citation>
    <scope>NUCLEOTIDE SEQUENCE</scope>
    <source>
        <tissue evidence="2">Shoot tissue taken approximately 20 cm above the soil surface</tissue>
    </source>
</reference>
<evidence type="ECO:0000313" key="2">
    <source>
        <dbReference type="EMBL" id="JAD94850.1"/>
    </source>
</evidence>